<dbReference type="EMBL" id="FPBK01000015">
    <property type="protein sequence ID" value="SFU71160.1"/>
    <property type="molecule type" value="Genomic_DNA"/>
</dbReference>
<keyword evidence="1" id="KW-0472">Membrane</keyword>
<dbReference type="Proteomes" id="UP000199138">
    <property type="component" value="Unassembled WGS sequence"/>
</dbReference>
<accession>A0A1I7IE78</accession>
<protein>
    <submittedName>
        <fullName evidence="2">Uncharacterized protein</fullName>
    </submittedName>
</protein>
<dbReference type="STRING" id="1224947.SAMN05216480_11553"/>
<keyword evidence="1" id="KW-0812">Transmembrane</keyword>
<gene>
    <name evidence="2" type="ORF">SAMN05216480_11553</name>
</gene>
<evidence type="ECO:0000256" key="1">
    <source>
        <dbReference type="SAM" id="Phobius"/>
    </source>
</evidence>
<name>A0A1I7IE78_9FLAO</name>
<organism evidence="2 3">
    <name type="scientific">Pustulibacterium marinum</name>
    <dbReference type="NCBI Taxonomy" id="1224947"/>
    <lineage>
        <taxon>Bacteria</taxon>
        <taxon>Pseudomonadati</taxon>
        <taxon>Bacteroidota</taxon>
        <taxon>Flavobacteriia</taxon>
        <taxon>Flavobacteriales</taxon>
        <taxon>Flavobacteriaceae</taxon>
        <taxon>Pustulibacterium</taxon>
    </lineage>
</organism>
<evidence type="ECO:0000313" key="2">
    <source>
        <dbReference type="EMBL" id="SFU71160.1"/>
    </source>
</evidence>
<keyword evidence="3" id="KW-1185">Reference proteome</keyword>
<evidence type="ECO:0000313" key="3">
    <source>
        <dbReference type="Proteomes" id="UP000199138"/>
    </source>
</evidence>
<reference evidence="3" key="1">
    <citation type="submission" date="2016-10" db="EMBL/GenBank/DDBJ databases">
        <authorList>
            <person name="Varghese N."/>
            <person name="Submissions S."/>
        </authorList>
    </citation>
    <scope>NUCLEOTIDE SEQUENCE [LARGE SCALE GENOMIC DNA]</scope>
    <source>
        <strain evidence="3">CGMCC 1.12333</strain>
    </source>
</reference>
<feature type="transmembrane region" description="Helical" evidence="1">
    <location>
        <begin position="9"/>
        <end position="28"/>
    </location>
</feature>
<keyword evidence="1" id="KW-1133">Transmembrane helix</keyword>
<proteinExistence type="predicted"/>
<dbReference type="AlphaFoldDB" id="A0A1I7IE78"/>
<sequence length="36" mass="4370">MVMLSDEKYIMVTVLFYIILLFFIFLIMKITDKEAH</sequence>